<feature type="compositionally biased region" description="Basic and acidic residues" evidence="5">
    <location>
        <begin position="240"/>
        <end position="250"/>
    </location>
</feature>
<reference evidence="7" key="1">
    <citation type="submission" date="2019-03" db="EMBL/GenBank/DDBJ databases">
        <title>Genome sequencing and reference-guided assembly of Black Bengal Goat (Capra hircus).</title>
        <authorList>
            <person name="Siddiki A.Z."/>
            <person name="Baten A."/>
            <person name="Billah M."/>
            <person name="Alam M.A.U."/>
            <person name="Shawrob K.S.M."/>
            <person name="Saha S."/>
            <person name="Chowdhury M."/>
            <person name="Rahman A.H."/>
            <person name="Stear M."/>
            <person name="Miah G."/>
            <person name="Das G.B."/>
            <person name="Hossain M.M."/>
            <person name="Kumkum M."/>
            <person name="Islam M.S."/>
            <person name="Mollah A.M."/>
            <person name="Ahsan A."/>
            <person name="Tusar F."/>
            <person name="Khan M.K.I."/>
        </authorList>
    </citation>
    <scope>NUCLEOTIDE SEQUENCE [LARGE SCALE GENOMIC DNA]</scope>
</reference>
<evidence type="ECO:0008006" key="8">
    <source>
        <dbReference type="Google" id="ProtNLM"/>
    </source>
</evidence>
<evidence type="ECO:0000256" key="1">
    <source>
        <dbReference type="ARBA" id="ARBA00004167"/>
    </source>
</evidence>
<feature type="transmembrane region" description="Helical" evidence="6">
    <location>
        <begin position="156"/>
        <end position="175"/>
    </location>
</feature>
<keyword evidence="2 6" id="KW-0812">Transmembrane</keyword>
<sequence>MATPGLQLAPTRLLDSSCSLKKTLQCSCSFRGTPTPSVRWRVGVAPVVMNRTGFRVTSTTLGPWANSTIHLIKPPETGTSLLCEGRNPEGTHALTILLKSGDGGGAPCGWGRGGGPWGQGRQLGSPQGEPLLTSSLPPGRSSLVAQTFMKGLIRGVFYGAIGVTLFFLCLVPLIVKHIRMKQAKKIAAMKAEKSPKIGARQGLETSLRPKEPGKSRVTPSPEQQILVDTPCVWNPAYQNNDHKTHEERHIQTHRPKLPGRAG</sequence>
<dbReference type="Ensembl" id="ENSCHIT00010028877.1">
    <property type="protein sequence ID" value="ENSCHIP00010020511.1"/>
    <property type="gene ID" value="ENSCHIG00010015093.1"/>
</dbReference>
<keyword evidence="3 6" id="KW-1133">Transmembrane helix</keyword>
<evidence type="ECO:0000256" key="5">
    <source>
        <dbReference type="SAM" id="MobiDB-lite"/>
    </source>
</evidence>
<evidence type="ECO:0000256" key="2">
    <source>
        <dbReference type="ARBA" id="ARBA00022692"/>
    </source>
</evidence>
<name>A0A8C2PKR4_CAPHI</name>
<dbReference type="GO" id="GO:0005886">
    <property type="term" value="C:plasma membrane"/>
    <property type="evidence" value="ECO:0007669"/>
    <property type="project" value="TreeGrafter"/>
</dbReference>
<evidence type="ECO:0000256" key="6">
    <source>
        <dbReference type="SAM" id="Phobius"/>
    </source>
</evidence>
<dbReference type="GO" id="GO:0007155">
    <property type="term" value="P:cell adhesion"/>
    <property type="evidence" value="ECO:0007669"/>
    <property type="project" value="TreeGrafter"/>
</dbReference>
<dbReference type="InterPro" id="IPR051036">
    <property type="entry name" value="SIGLEC"/>
</dbReference>
<feature type="region of interest" description="Disordered" evidence="5">
    <location>
        <begin position="194"/>
        <end position="223"/>
    </location>
</feature>
<organism evidence="7">
    <name type="scientific">Capra hircus</name>
    <name type="common">Goat</name>
    <dbReference type="NCBI Taxonomy" id="9925"/>
    <lineage>
        <taxon>Eukaryota</taxon>
        <taxon>Metazoa</taxon>
        <taxon>Chordata</taxon>
        <taxon>Craniata</taxon>
        <taxon>Vertebrata</taxon>
        <taxon>Euteleostomi</taxon>
        <taxon>Mammalia</taxon>
        <taxon>Eutheria</taxon>
        <taxon>Laurasiatheria</taxon>
        <taxon>Artiodactyla</taxon>
        <taxon>Ruminantia</taxon>
        <taxon>Pecora</taxon>
        <taxon>Bovidae</taxon>
        <taxon>Caprinae</taxon>
        <taxon>Capra</taxon>
    </lineage>
</organism>
<feature type="region of interest" description="Disordered" evidence="5">
    <location>
        <begin position="236"/>
        <end position="262"/>
    </location>
</feature>
<accession>A0A8C2PKR4</accession>
<keyword evidence="4 6" id="KW-0472">Membrane</keyword>
<dbReference type="AlphaFoldDB" id="A0A8C2PKR4"/>
<dbReference type="GO" id="GO:0033691">
    <property type="term" value="F:sialic acid binding"/>
    <property type="evidence" value="ECO:0007669"/>
    <property type="project" value="TreeGrafter"/>
</dbReference>
<evidence type="ECO:0000313" key="7">
    <source>
        <dbReference type="Ensembl" id="ENSCHIP00010020511.1"/>
    </source>
</evidence>
<dbReference type="PANTHER" id="PTHR12035">
    <property type="entry name" value="SIALIC ACID BINDING IMMUNOGLOBULIN-LIKE LECTIN"/>
    <property type="match status" value="1"/>
</dbReference>
<protein>
    <recommendedName>
        <fullName evidence="8">SIGLEC family like 1</fullName>
    </recommendedName>
</protein>
<evidence type="ECO:0000256" key="4">
    <source>
        <dbReference type="ARBA" id="ARBA00023136"/>
    </source>
</evidence>
<feature type="compositionally biased region" description="Basic residues" evidence="5">
    <location>
        <begin position="251"/>
        <end position="262"/>
    </location>
</feature>
<evidence type="ECO:0000256" key="3">
    <source>
        <dbReference type="ARBA" id="ARBA00022989"/>
    </source>
</evidence>
<dbReference type="PANTHER" id="PTHR12035:SF113">
    <property type="entry name" value="RIKEN CDNA 4931406B18 GENE"/>
    <property type="match status" value="1"/>
</dbReference>
<comment type="subcellular location">
    <subcellularLocation>
        <location evidence="1">Membrane</location>
        <topology evidence="1">Single-pass membrane protein</topology>
    </subcellularLocation>
</comment>
<reference evidence="7" key="2">
    <citation type="submission" date="2025-08" db="UniProtKB">
        <authorList>
            <consortium name="Ensembl"/>
        </authorList>
    </citation>
    <scope>IDENTIFICATION</scope>
</reference>
<proteinExistence type="predicted"/>